<reference evidence="1" key="1">
    <citation type="journal article" date="2021" name="PeerJ">
        <title>Extensive microbial diversity within the chicken gut microbiome revealed by metagenomics and culture.</title>
        <authorList>
            <person name="Gilroy R."/>
            <person name="Ravi A."/>
            <person name="Getino M."/>
            <person name="Pursley I."/>
            <person name="Horton D.L."/>
            <person name="Alikhan N.F."/>
            <person name="Baker D."/>
            <person name="Gharbi K."/>
            <person name="Hall N."/>
            <person name="Watson M."/>
            <person name="Adriaenssens E.M."/>
            <person name="Foster-Nyarko E."/>
            <person name="Jarju S."/>
            <person name="Secka A."/>
            <person name="Antonio M."/>
            <person name="Oren A."/>
            <person name="Chaudhuri R.R."/>
            <person name="La Ragione R."/>
            <person name="Hildebrand F."/>
            <person name="Pallen M.J."/>
        </authorList>
    </citation>
    <scope>NUCLEOTIDE SEQUENCE</scope>
    <source>
        <strain evidence="1">CHK192-8294</strain>
    </source>
</reference>
<accession>A0A9D2MMW7</accession>
<dbReference type="EMBL" id="DWXO01000096">
    <property type="protein sequence ID" value="HJB81360.1"/>
    <property type="molecule type" value="Genomic_DNA"/>
</dbReference>
<keyword evidence="1" id="KW-0378">Hydrolase</keyword>
<dbReference type="InterPro" id="IPR008313">
    <property type="entry name" value="GH125"/>
</dbReference>
<proteinExistence type="predicted"/>
<dbReference type="Gene3D" id="1.50.10.10">
    <property type="match status" value="1"/>
</dbReference>
<dbReference type="Proteomes" id="UP000823921">
    <property type="component" value="Unassembled WGS sequence"/>
</dbReference>
<dbReference type="SUPFAM" id="SSF48208">
    <property type="entry name" value="Six-hairpin glycosidases"/>
    <property type="match status" value="1"/>
</dbReference>
<dbReference type="GO" id="GO:0016787">
    <property type="term" value="F:hydrolase activity"/>
    <property type="evidence" value="ECO:0007669"/>
    <property type="project" value="UniProtKB-KW"/>
</dbReference>
<evidence type="ECO:0000313" key="1">
    <source>
        <dbReference type="EMBL" id="HJB81360.1"/>
    </source>
</evidence>
<dbReference type="AlphaFoldDB" id="A0A9D2MMW7"/>
<dbReference type="InterPro" id="IPR008928">
    <property type="entry name" value="6-hairpin_glycosidase_sf"/>
</dbReference>
<dbReference type="InterPro" id="IPR012341">
    <property type="entry name" value="6hp_glycosidase-like_sf"/>
</dbReference>
<comment type="caution">
    <text evidence="1">The sequence shown here is derived from an EMBL/GenBank/DDBJ whole genome shotgun (WGS) entry which is preliminary data.</text>
</comment>
<protein>
    <submittedName>
        <fullName evidence="1">Glycoside hydrolase family 125 protein</fullName>
    </submittedName>
</protein>
<dbReference type="Pfam" id="PF06824">
    <property type="entry name" value="Glyco_hydro_125"/>
    <property type="match status" value="1"/>
</dbReference>
<gene>
    <name evidence="1" type="ORF">H9712_10250</name>
</gene>
<evidence type="ECO:0000313" key="2">
    <source>
        <dbReference type="Proteomes" id="UP000823921"/>
    </source>
</evidence>
<sequence length="599" mass="67059">MQEQYLPTGNEWVSLPTLQARTGALESFSFLHMGYKGLIEQRGAASLPLMAPFFELDGERIPLRSLTWARKSDWIPTFRGIAGPLEVEGMLLAPVGERGFLYQLTVRSTLDGPLSGTFGLEGCWASAWHCVNEDKEIDGVRRCYTSLWNDSLIFDMRCGLPLFAFAPMMDQPCSSTFRETDAGIAYRLAHDCTLEPGQAAAVTFYWGVGFEEVAAATSAKEMLRQGWQHELEMTVDWLEARRWPIPDAQLERLYNTNLFFCLFYSAGLTLDTEELVLVTSRSPRYYVSAAYWDRDSLLWSFPTVVDADPALARRMLDYVFGRQRRNLGIHSRYIDGTVLEPGFELDELMAPVLALERYVAATGDRDCLADSAIRTGLADILRTLNTKRHSTISLYETFLQPTDDVRSYPYLTYDNVLVWKGLRALSTLYPETYGGLAGEAEKVRLSILEHCVVQGQHGPYYAWSTDLKGHTDVYDEPPGSLLLLPYLGFCTLDDPAYQNTVRQIRAPEYPYSFAGCAFAEIGCAHAPHPWMLSVANSLLSGEAERSLELLRRAEMDNGIVCESIDEHTGRSATGDAFATCAGFVCHALRYALGGVSYEN</sequence>
<dbReference type="PANTHER" id="PTHR31047">
    <property type="entry name" value="MEIOTICALLY UP-REGULATED GENE 157 PROTEIN"/>
    <property type="match status" value="1"/>
</dbReference>
<reference evidence="1" key="2">
    <citation type="submission" date="2021-04" db="EMBL/GenBank/DDBJ databases">
        <authorList>
            <person name="Gilroy R."/>
        </authorList>
    </citation>
    <scope>NUCLEOTIDE SEQUENCE</scope>
    <source>
        <strain evidence="1">CHK192-8294</strain>
    </source>
</reference>
<name>A0A9D2MMW7_9FIRM</name>
<organism evidence="1 2">
    <name type="scientific">Candidatus Flavonifractor intestinigallinarum</name>
    <dbReference type="NCBI Taxonomy" id="2838586"/>
    <lineage>
        <taxon>Bacteria</taxon>
        <taxon>Bacillati</taxon>
        <taxon>Bacillota</taxon>
        <taxon>Clostridia</taxon>
        <taxon>Eubacteriales</taxon>
        <taxon>Oscillospiraceae</taxon>
        <taxon>Flavonifractor</taxon>
    </lineage>
</organism>
<dbReference type="GO" id="GO:0005975">
    <property type="term" value="P:carbohydrate metabolic process"/>
    <property type="evidence" value="ECO:0007669"/>
    <property type="project" value="InterPro"/>
</dbReference>
<dbReference type="SMART" id="SM01149">
    <property type="entry name" value="DUF1237"/>
    <property type="match status" value="1"/>
</dbReference>
<dbReference type="PANTHER" id="PTHR31047:SF0">
    <property type="entry name" value="MEIOTICALLY UP-REGULATED GENE 157 PROTEIN"/>
    <property type="match status" value="1"/>
</dbReference>